<feature type="transmembrane region" description="Helical" evidence="5">
    <location>
        <begin position="114"/>
        <end position="132"/>
    </location>
</feature>
<dbReference type="InterPro" id="IPR036938">
    <property type="entry name" value="PAP2/HPO_sf"/>
</dbReference>
<dbReference type="Pfam" id="PF14378">
    <property type="entry name" value="PAP2_3"/>
    <property type="match status" value="1"/>
</dbReference>
<name>A0ABN3A097_9ACTN</name>
<sequence>MDVSRVTALRHSRFPWILGQAGLVALGVFVYFRIRGLTDAARATAEQHSRDIVDFEKATGLHFEAAFQKPVESSEAVEAVVNWVYIWGHWPVIIVTMVWLAWRHRPEFLRLRDGMLISGALGMLVFVTYPVAPPRLANLGLVDTVTESSRAYRWLQPPAFVNQYAAMPSLHAGWDLLVGIAIYTAATSLALKIVGCVMPVLMAGSVIATANHYVVDVIAGIAIVLVGHAAALALERRRERRGREPS</sequence>
<accession>A0ABN3A097</accession>
<feature type="transmembrane region" description="Helical" evidence="5">
    <location>
        <begin position="164"/>
        <end position="182"/>
    </location>
</feature>
<comment type="caution">
    <text evidence="7">The sequence shown here is derived from an EMBL/GenBank/DDBJ whole genome shotgun (WGS) entry which is preliminary data.</text>
</comment>
<feature type="transmembrane region" description="Helical" evidence="5">
    <location>
        <begin position="83"/>
        <end position="102"/>
    </location>
</feature>
<feature type="transmembrane region" description="Helical" evidence="5">
    <location>
        <begin position="189"/>
        <end position="207"/>
    </location>
</feature>
<evidence type="ECO:0000256" key="2">
    <source>
        <dbReference type="ARBA" id="ARBA00022692"/>
    </source>
</evidence>
<protein>
    <recommendedName>
        <fullName evidence="6">Inositolphosphotransferase Aur1/Ipt1 domain-containing protein</fullName>
    </recommendedName>
</protein>
<dbReference type="PANTHER" id="PTHR31310:SF7">
    <property type="entry name" value="PA-PHOSPHATASE RELATED-FAMILY PROTEIN DDB_G0268928"/>
    <property type="match status" value="1"/>
</dbReference>
<evidence type="ECO:0000256" key="5">
    <source>
        <dbReference type="SAM" id="Phobius"/>
    </source>
</evidence>
<evidence type="ECO:0000259" key="6">
    <source>
        <dbReference type="Pfam" id="PF14378"/>
    </source>
</evidence>
<evidence type="ECO:0000256" key="1">
    <source>
        <dbReference type="ARBA" id="ARBA00004141"/>
    </source>
</evidence>
<dbReference type="InterPro" id="IPR026841">
    <property type="entry name" value="Aur1/Ipt1"/>
</dbReference>
<dbReference type="InterPro" id="IPR052185">
    <property type="entry name" value="IPC_Synthase-Related"/>
</dbReference>
<gene>
    <name evidence="7" type="ORF">GCM10009844_33360</name>
</gene>
<evidence type="ECO:0000313" key="7">
    <source>
        <dbReference type="EMBL" id="GAA2151335.1"/>
    </source>
</evidence>
<organism evidence="7 8">
    <name type="scientific">Nocardioides koreensis</name>
    <dbReference type="NCBI Taxonomy" id="433651"/>
    <lineage>
        <taxon>Bacteria</taxon>
        <taxon>Bacillati</taxon>
        <taxon>Actinomycetota</taxon>
        <taxon>Actinomycetes</taxon>
        <taxon>Propionibacteriales</taxon>
        <taxon>Nocardioidaceae</taxon>
        <taxon>Nocardioides</taxon>
    </lineage>
</organism>
<keyword evidence="3 5" id="KW-1133">Transmembrane helix</keyword>
<dbReference type="SUPFAM" id="SSF48317">
    <property type="entry name" value="Acid phosphatase/Vanadium-dependent haloperoxidase"/>
    <property type="match status" value="1"/>
</dbReference>
<feature type="transmembrane region" description="Helical" evidence="5">
    <location>
        <begin position="14"/>
        <end position="34"/>
    </location>
</feature>
<dbReference type="PANTHER" id="PTHR31310">
    <property type="match status" value="1"/>
</dbReference>
<keyword evidence="2 5" id="KW-0812">Transmembrane</keyword>
<comment type="subcellular location">
    <subcellularLocation>
        <location evidence="1">Membrane</location>
        <topology evidence="1">Multi-pass membrane protein</topology>
    </subcellularLocation>
</comment>
<dbReference type="RefSeq" id="WP_344154752.1">
    <property type="nucleotide sequence ID" value="NZ_BAAAQR010000011.1"/>
</dbReference>
<keyword evidence="4 5" id="KW-0472">Membrane</keyword>
<reference evidence="7 8" key="1">
    <citation type="journal article" date="2019" name="Int. J. Syst. Evol. Microbiol.">
        <title>The Global Catalogue of Microorganisms (GCM) 10K type strain sequencing project: providing services to taxonomists for standard genome sequencing and annotation.</title>
        <authorList>
            <consortium name="The Broad Institute Genomics Platform"/>
            <consortium name="The Broad Institute Genome Sequencing Center for Infectious Disease"/>
            <person name="Wu L."/>
            <person name="Ma J."/>
        </authorList>
    </citation>
    <scope>NUCLEOTIDE SEQUENCE [LARGE SCALE GENOMIC DNA]</scope>
    <source>
        <strain evidence="7 8">JCM 16022</strain>
    </source>
</reference>
<keyword evidence="8" id="KW-1185">Reference proteome</keyword>
<feature type="transmembrane region" description="Helical" evidence="5">
    <location>
        <begin position="213"/>
        <end position="234"/>
    </location>
</feature>
<dbReference type="EMBL" id="BAAAQR010000011">
    <property type="protein sequence ID" value="GAA2151335.1"/>
    <property type="molecule type" value="Genomic_DNA"/>
</dbReference>
<proteinExistence type="predicted"/>
<evidence type="ECO:0000256" key="3">
    <source>
        <dbReference type="ARBA" id="ARBA00022989"/>
    </source>
</evidence>
<dbReference type="Proteomes" id="UP001501771">
    <property type="component" value="Unassembled WGS sequence"/>
</dbReference>
<dbReference type="CDD" id="cd03386">
    <property type="entry name" value="PAP2_Aur1_like"/>
    <property type="match status" value="1"/>
</dbReference>
<feature type="domain" description="Inositolphosphotransferase Aur1/Ipt1" evidence="6">
    <location>
        <begin position="51"/>
        <end position="229"/>
    </location>
</feature>
<evidence type="ECO:0000256" key="4">
    <source>
        <dbReference type="ARBA" id="ARBA00023136"/>
    </source>
</evidence>
<evidence type="ECO:0000313" key="8">
    <source>
        <dbReference type="Proteomes" id="UP001501771"/>
    </source>
</evidence>